<dbReference type="InterPro" id="IPR038728">
    <property type="entry name" value="YkvI-like"/>
</dbReference>
<feature type="transmembrane region" description="Helical" evidence="2">
    <location>
        <begin position="39"/>
        <end position="64"/>
    </location>
</feature>
<protein>
    <submittedName>
        <fullName evidence="3">Uncharacterized protein</fullName>
    </submittedName>
</protein>
<evidence type="ECO:0000313" key="4">
    <source>
        <dbReference type="Proteomes" id="UP001225598"/>
    </source>
</evidence>
<sequence length="467" mass="50693">MRKSITIALAYVGLLVGAGFASGQEVIQYFSAYGTKGIIGAMLACVLIVISGTVLFQLGSYFLADNHSVVFDNVTHPNVSKFLDLSTMITLFSIGFVMIAGAGSNLQQQFGLSNWIGALIMTALLVISGFLDVDKITNIISAITPLLIISVLGAAVVTILRLPELDTEHLNEIAMSNQAASGVFGSWWVSALNYAGLCIIVGVSMILVIAGSQMNPRHAGAGGLVGGMLFAALLILLTLILFFNMEDIVGADMPLLMVFDNMHPAVGVVVALIIYAMIYNTAVGMFYAMSRRLSTGHPERFLPIYLTVVGIGFLLSFVGFSDLVSWIYPILGYLGVVLVAVLTASWVKSRDDIAVETERRVRLAELAETQLDPESSDLSRRERKEVEVLVGESHVEDAELWQSVQEEVASDLDADPFSEFELADYPQFDPDHEEYSGPPEGDTEEIDWQAYDEYYNPGSAGESNSKR</sequence>
<feature type="transmembrane region" description="Helical" evidence="2">
    <location>
        <begin position="301"/>
        <end position="320"/>
    </location>
</feature>
<keyword evidence="2" id="KW-0812">Transmembrane</keyword>
<evidence type="ECO:0000313" key="3">
    <source>
        <dbReference type="EMBL" id="WIM69016.1"/>
    </source>
</evidence>
<keyword evidence="4" id="KW-1185">Reference proteome</keyword>
<evidence type="ECO:0000256" key="2">
    <source>
        <dbReference type="SAM" id="Phobius"/>
    </source>
</evidence>
<keyword evidence="2" id="KW-0472">Membrane</keyword>
<keyword evidence="2" id="KW-1133">Transmembrane helix</keyword>
<dbReference type="Proteomes" id="UP001225598">
    <property type="component" value="Chromosome"/>
</dbReference>
<feature type="transmembrane region" description="Helical" evidence="2">
    <location>
        <begin position="112"/>
        <end position="131"/>
    </location>
</feature>
<proteinExistence type="predicted"/>
<organism evidence="3 4">
    <name type="scientific">Corynebacterium breve</name>
    <dbReference type="NCBI Taxonomy" id="3049799"/>
    <lineage>
        <taxon>Bacteria</taxon>
        <taxon>Bacillati</taxon>
        <taxon>Actinomycetota</taxon>
        <taxon>Actinomycetes</taxon>
        <taxon>Mycobacteriales</taxon>
        <taxon>Corynebacteriaceae</taxon>
        <taxon>Corynebacterium</taxon>
    </lineage>
</organism>
<feature type="transmembrane region" description="Helical" evidence="2">
    <location>
        <begin position="143"/>
        <end position="162"/>
    </location>
</feature>
<evidence type="ECO:0000256" key="1">
    <source>
        <dbReference type="SAM" id="MobiDB-lite"/>
    </source>
</evidence>
<dbReference type="PANTHER" id="PTHR37814:SF1">
    <property type="entry name" value="MEMBRANE PROTEIN"/>
    <property type="match status" value="1"/>
</dbReference>
<feature type="transmembrane region" description="Helical" evidence="2">
    <location>
        <begin position="191"/>
        <end position="211"/>
    </location>
</feature>
<feature type="transmembrane region" description="Helical" evidence="2">
    <location>
        <begin position="223"/>
        <end position="245"/>
    </location>
</feature>
<dbReference type="PANTHER" id="PTHR37814">
    <property type="entry name" value="CONSERVED MEMBRANE PROTEIN"/>
    <property type="match status" value="1"/>
</dbReference>
<dbReference type="EMBL" id="CP126969">
    <property type="protein sequence ID" value="WIM69016.1"/>
    <property type="molecule type" value="Genomic_DNA"/>
</dbReference>
<name>A0ABY8VH68_9CORY</name>
<reference evidence="3 4" key="1">
    <citation type="submission" date="2023-05" db="EMBL/GenBank/DDBJ databases">
        <title>Corynebacterium suedekumii sp. nov. and Corynebacterium breve sp. nov. isolated from raw cow's milk.</title>
        <authorList>
            <person name="Baer M.K."/>
            <person name="Mehl L."/>
            <person name="Hellmuth R."/>
            <person name="Marke G."/>
            <person name="Lipski A."/>
        </authorList>
    </citation>
    <scope>NUCLEOTIDE SEQUENCE [LARGE SCALE GENOMIC DNA]</scope>
    <source>
        <strain evidence="3 4">R4</strain>
    </source>
</reference>
<feature type="transmembrane region" description="Helical" evidence="2">
    <location>
        <begin position="265"/>
        <end position="289"/>
    </location>
</feature>
<feature type="transmembrane region" description="Helical" evidence="2">
    <location>
        <begin position="326"/>
        <end position="347"/>
    </location>
</feature>
<accession>A0ABY8VH68</accession>
<feature type="region of interest" description="Disordered" evidence="1">
    <location>
        <begin position="423"/>
        <end position="467"/>
    </location>
</feature>
<feature type="transmembrane region" description="Helical" evidence="2">
    <location>
        <begin position="85"/>
        <end position="106"/>
    </location>
</feature>
<gene>
    <name evidence="3" type="ORF">QP027_04565</name>
</gene>